<keyword evidence="4 5" id="KW-0472">Membrane</keyword>
<evidence type="ECO:0000256" key="5">
    <source>
        <dbReference type="SAM" id="Phobius"/>
    </source>
</evidence>
<dbReference type="GO" id="GO:0008233">
    <property type="term" value="F:peptidase activity"/>
    <property type="evidence" value="ECO:0007669"/>
    <property type="project" value="UniProtKB-KW"/>
</dbReference>
<dbReference type="InterPro" id="IPR001940">
    <property type="entry name" value="Peptidase_S1C"/>
</dbReference>
<organism evidence="6 7">
    <name type="scientific">Agromyces lapidis</name>
    <dbReference type="NCBI Taxonomy" id="279574"/>
    <lineage>
        <taxon>Bacteria</taxon>
        <taxon>Bacillati</taxon>
        <taxon>Actinomycetota</taxon>
        <taxon>Actinomycetes</taxon>
        <taxon>Micrococcales</taxon>
        <taxon>Microbacteriaceae</taxon>
        <taxon>Agromyces</taxon>
    </lineage>
</organism>
<evidence type="ECO:0000313" key="7">
    <source>
        <dbReference type="Proteomes" id="UP001589667"/>
    </source>
</evidence>
<keyword evidence="6" id="KW-0378">Hydrolase</keyword>
<dbReference type="PANTHER" id="PTHR43019:SF23">
    <property type="entry name" value="PROTEASE DO-LIKE 5, CHLOROPLASTIC"/>
    <property type="match status" value="1"/>
</dbReference>
<feature type="transmembrane region" description="Helical" evidence="5">
    <location>
        <begin position="64"/>
        <end position="83"/>
    </location>
</feature>
<accession>A0ABV5SN58</accession>
<comment type="subcellular location">
    <subcellularLocation>
        <location evidence="1">Membrane</location>
        <topology evidence="1">Multi-pass membrane protein</topology>
    </subcellularLocation>
</comment>
<dbReference type="EMBL" id="JBHMBL010000001">
    <property type="protein sequence ID" value="MFB9641773.1"/>
    <property type="molecule type" value="Genomic_DNA"/>
</dbReference>
<dbReference type="InterPro" id="IPR043504">
    <property type="entry name" value="Peptidase_S1_PA_chymotrypsin"/>
</dbReference>
<comment type="caution">
    <text evidence="6">The sequence shown here is derived from an EMBL/GenBank/DDBJ whole genome shotgun (WGS) entry which is preliminary data.</text>
</comment>
<dbReference type="GO" id="GO:0006508">
    <property type="term" value="P:proteolysis"/>
    <property type="evidence" value="ECO:0007669"/>
    <property type="project" value="UniProtKB-KW"/>
</dbReference>
<keyword evidence="2 5" id="KW-0812">Transmembrane</keyword>
<dbReference type="SUPFAM" id="SSF50494">
    <property type="entry name" value="Trypsin-like serine proteases"/>
    <property type="match status" value="1"/>
</dbReference>
<evidence type="ECO:0000256" key="4">
    <source>
        <dbReference type="ARBA" id="ARBA00023136"/>
    </source>
</evidence>
<dbReference type="RefSeq" id="WP_157423323.1">
    <property type="nucleotide sequence ID" value="NZ_BAAANI010000006.1"/>
</dbReference>
<evidence type="ECO:0000313" key="6">
    <source>
        <dbReference type="EMBL" id="MFB9641773.1"/>
    </source>
</evidence>
<keyword evidence="7" id="KW-1185">Reference proteome</keyword>
<dbReference type="PANTHER" id="PTHR43019">
    <property type="entry name" value="SERINE ENDOPROTEASE DEGS"/>
    <property type="match status" value="1"/>
</dbReference>
<keyword evidence="6" id="KW-0645">Protease</keyword>
<feature type="transmembrane region" description="Helical" evidence="5">
    <location>
        <begin position="32"/>
        <end position="52"/>
    </location>
</feature>
<dbReference type="Gene3D" id="2.40.10.10">
    <property type="entry name" value="Trypsin-like serine proteases"/>
    <property type="match status" value="2"/>
</dbReference>
<name>A0ABV5SN58_9MICO</name>
<evidence type="ECO:0000256" key="2">
    <source>
        <dbReference type="ARBA" id="ARBA00022692"/>
    </source>
</evidence>
<protein>
    <submittedName>
        <fullName evidence="6">MarP family serine protease</fullName>
        <ecNumber evidence="6">3.4.21.-</ecNumber>
    </submittedName>
</protein>
<dbReference type="Proteomes" id="UP001589667">
    <property type="component" value="Unassembled WGS sequence"/>
</dbReference>
<dbReference type="Pfam" id="PF13365">
    <property type="entry name" value="Trypsin_2"/>
    <property type="match status" value="1"/>
</dbReference>
<dbReference type="NCBIfam" id="NF033740">
    <property type="entry name" value="MarP_fam_protase"/>
    <property type="match status" value="1"/>
</dbReference>
<dbReference type="InterPro" id="IPR047680">
    <property type="entry name" value="MarP-like"/>
</dbReference>
<dbReference type="Pfam" id="PF02674">
    <property type="entry name" value="Colicin_V"/>
    <property type="match status" value="1"/>
</dbReference>
<gene>
    <name evidence="6" type="ORF">ACFFQV_05640</name>
</gene>
<keyword evidence="3 5" id="KW-1133">Transmembrane helix</keyword>
<sequence>MLWSLLLDLLLVLVFIGAVVHGARAGLLRTAAGLVGLIAGGIAAYFVMPWAAGLVPAPEWRAPVALVTALVLLSAGAWLGAIVGRALRNGARAVKLGVLDRVLGAIGNLLVTAFVVALVASGVSALGVPVLSPAVAGSTVLRALDQVTPAPAKSVMAELRTAALGGALPWLVEVLDTPLPTEPPPTGTIDGPALAEASRSVVRITGTAFECGANLSGSGFVVADDRIVTNAHVVAGVDEPIVEAPGLPAASGRVVAFDAEHDLAVIAVEGLAAAPLALDEPALGDEVAVAGYPFGGPLELRPGRVAASGPLTLQEGGRTSTREVMTLSAEVDHGNSGGPVLTADGEVAGVVFARSESVATVGFAIPISTLLPLAEQAPALAEPVDSGSCAA</sequence>
<proteinExistence type="predicted"/>
<dbReference type="EC" id="3.4.21.-" evidence="6"/>
<dbReference type="InterPro" id="IPR009003">
    <property type="entry name" value="Peptidase_S1_PA"/>
</dbReference>
<feature type="transmembrane region" description="Helical" evidence="5">
    <location>
        <begin position="103"/>
        <end position="128"/>
    </location>
</feature>
<dbReference type="PRINTS" id="PR00834">
    <property type="entry name" value="PROTEASES2C"/>
</dbReference>
<evidence type="ECO:0000256" key="1">
    <source>
        <dbReference type="ARBA" id="ARBA00004141"/>
    </source>
</evidence>
<evidence type="ECO:0000256" key="3">
    <source>
        <dbReference type="ARBA" id="ARBA00022989"/>
    </source>
</evidence>
<reference evidence="6 7" key="1">
    <citation type="submission" date="2024-09" db="EMBL/GenBank/DDBJ databases">
        <authorList>
            <person name="Sun Q."/>
            <person name="Mori K."/>
        </authorList>
    </citation>
    <scope>NUCLEOTIDE SEQUENCE [LARGE SCALE GENOMIC DNA]</scope>
    <source>
        <strain evidence="6 7">JCM 14321</strain>
    </source>
</reference>
<dbReference type="InterPro" id="IPR003825">
    <property type="entry name" value="Colicin-V_CvpA"/>
</dbReference>